<dbReference type="EMBL" id="LK021337">
    <property type="protein sequence ID" value="CDQ42949.1"/>
    <property type="molecule type" value="Genomic_DNA"/>
</dbReference>
<dbReference type="AlphaFoldDB" id="A0AAV2WFJ9"/>
<accession>A0AAV2WFJ9</accession>
<evidence type="ECO:0000256" key="1">
    <source>
        <dbReference type="ARBA" id="ARBA00022801"/>
    </source>
</evidence>
<name>A0AAV2WFJ9_MYCNE</name>
<dbReference type="PANTHER" id="PTHR43156:SF2">
    <property type="entry name" value="STAGE II SPORULATION PROTEIN E"/>
    <property type="match status" value="1"/>
</dbReference>
<dbReference type="SUPFAM" id="SSF81606">
    <property type="entry name" value="PP2C-like"/>
    <property type="match status" value="1"/>
</dbReference>
<dbReference type="SMART" id="SM00065">
    <property type="entry name" value="GAF"/>
    <property type="match status" value="1"/>
</dbReference>
<dbReference type="RefSeq" id="WP_042509547.1">
    <property type="nucleotide sequence ID" value="NZ_JAQIIW010000002.1"/>
</dbReference>
<dbReference type="Pfam" id="PF07228">
    <property type="entry name" value="SpoIIE"/>
    <property type="match status" value="1"/>
</dbReference>
<feature type="domain" description="PPM-type phosphatase" evidence="3">
    <location>
        <begin position="198"/>
        <end position="412"/>
    </location>
</feature>
<dbReference type="InterPro" id="IPR029016">
    <property type="entry name" value="GAF-like_dom_sf"/>
</dbReference>
<dbReference type="SUPFAM" id="SSF55781">
    <property type="entry name" value="GAF domain-like"/>
    <property type="match status" value="1"/>
</dbReference>
<reference evidence="4" key="2">
    <citation type="submission" date="2015-09" db="EMBL/GenBank/DDBJ databases">
        <title>Draft genome sequence of Mycobacterium neoaurum DSM 44074.</title>
        <authorList>
            <person name="Croce O."/>
            <person name="Robert C."/>
            <person name="Raoult D."/>
            <person name="Drancourt M."/>
        </authorList>
    </citation>
    <scope>NUCLEOTIDE SEQUENCE</scope>
    <source>
        <strain evidence="4">DSM 44074</strain>
    </source>
</reference>
<organism evidence="4 5">
    <name type="scientific">Mycolicibacterium neoaurum</name>
    <name type="common">Mycobacterium neoaurum</name>
    <dbReference type="NCBI Taxonomy" id="1795"/>
    <lineage>
        <taxon>Bacteria</taxon>
        <taxon>Bacillati</taxon>
        <taxon>Actinomycetota</taxon>
        <taxon>Actinomycetes</taxon>
        <taxon>Mycobacteriales</taxon>
        <taxon>Mycobacteriaceae</taxon>
        <taxon>Mycolicibacterium</taxon>
    </lineage>
</organism>
<dbReference type="SMART" id="SM00331">
    <property type="entry name" value="PP2C_SIG"/>
    <property type="match status" value="1"/>
</dbReference>
<dbReference type="InterPro" id="IPR001932">
    <property type="entry name" value="PPM-type_phosphatase-like_dom"/>
</dbReference>
<dbReference type="InterPro" id="IPR003018">
    <property type="entry name" value="GAF"/>
</dbReference>
<keyword evidence="1" id="KW-0378">Hydrolase</keyword>
<evidence type="ECO:0000313" key="4">
    <source>
        <dbReference type="EMBL" id="CDQ42949.1"/>
    </source>
</evidence>
<reference evidence="4" key="1">
    <citation type="submission" date="2014-05" db="EMBL/GenBank/DDBJ databases">
        <authorList>
            <person name="Urmite Genomes"/>
        </authorList>
    </citation>
    <scope>NUCLEOTIDE SEQUENCE</scope>
    <source>
        <strain evidence="4">DSM 44074</strain>
    </source>
</reference>
<evidence type="ECO:0000259" key="3">
    <source>
        <dbReference type="SMART" id="SM00331"/>
    </source>
</evidence>
<proteinExistence type="predicted"/>
<protein>
    <submittedName>
        <fullName evidence="4">SpoIIE-like protein with GAF domain protein</fullName>
    </submittedName>
</protein>
<gene>
    <name evidence="4" type="ORF">BN1047_00810</name>
</gene>
<dbReference type="Gene3D" id="3.30.450.40">
    <property type="match status" value="1"/>
</dbReference>
<dbReference type="Proteomes" id="UP000028864">
    <property type="component" value="Unassembled WGS sequence"/>
</dbReference>
<feature type="domain" description="GAF" evidence="2">
    <location>
        <begin position="36"/>
        <end position="184"/>
    </location>
</feature>
<evidence type="ECO:0000259" key="2">
    <source>
        <dbReference type="SMART" id="SM00065"/>
    </source>
</evidence>
<dbReference type="Pfam" id="PF01590">
    <property type="entry name" value="GAF"/>
    <property type="match status" value="1"/>
</dbReference>
<dbReference type="PANTHER" id="PTHR43156">
    <property type="entry name" value="STAGE II SPORULATION PROTEIN E-RELATED"/>
    <property type="match status" value="1"/>
</dbReference>
<dbReference type="Gene3D" id="3.60.40.10">
    <property type="entry name" value="PPM-type phosphatase domain"/>
    <property type="match status" value="1"/>
</dbReference>
<dbReference type="InterPro" id="IPR052016">
    <property type="entry name" value="Bact_Sigma-Reg"/>
</dbReference>
<evidence type="ECO:0000313" key="5">
    <source>
        <dbReference type="Proteomes" id="UP000028864"/>
    </source>
</evidence>
<dbReference type="InterPro" id="IPR036457">
    <property type="entry name" value="PPM-type-like_dom_sf"/>
</dbReference>
<sequence>MNPPNGLSLQDRYALPTALEAARLHAVDQLFQLDTEPEDRFARVTSMARCALDVPMAAVSLLAEDRQWFKQCDGMALGGFVPRGQTVCQATVARFYRGDVDPLHIIEDTWQSEFSELPAVQGEGGIRFYAGYPLVGPGGHAVGTFCVYDTRPRTLDASQRRTLLELAHWAERELQNSDDLDRAAAVQRQLLPAPLIDLPGYTVSGLCVPAFAVGGDFYDHYPVSGGAVFTIADVMGKGLAAAILTATVRSALRGASRAIDWTGGGDVDIADAVNSVGAQLAGDLDSTETFVTLMHMRLRSADGALDYVDAGHGFAVLIGADGQTRPLQSRGLPMGVSAEETWTSQRLMLTPGDTVVIASDGLLDLVGDGTDMRPALEFLAGHRDPTELCATLRTMTGDRPCLDDVTLVAIRREVRG</sequence>
<dbReference type="GO" id="GO:0016791">
    <property type="term" value="F:phosphatase activity"/>
    <property type="evidence" value="ECO:0007669"/>
    <property type="project" value="TreeGrafter"/>
</dbReference>